<sequence>MAIRRLNHAVLYVRDTDRSVAFYTEVLGFRVVHQFPGAAFLQAPDSDNDHDLGLFQVGPDAKPSGAGKETVGLYHLAWSVTTLSDLAAHADRLREVGALVGASDHVTTKALYAKDPDGIEFEVSWLVPLDRVTDAMRQSSGTGPLDIDAEIERWGADLVGAL</sequence>
<accession>A0A7W9KJG0</accession>
<dbReference type="EMBL" id="JACHIR010000001">
    <property type="protein sequence ID" value="MBB5893575.1"/>
    <property type="molecule type" value="Genomic_DNA"/>
</dbReference>
<dbReference type="PANTHER" id="PTHR43279">
    <property type="entry name" value="CATECHOL-2,3-DIOXYGENASE"/>
    <property type="match status" value="1"/>
</dbReference>
<dbReference type="InterPro" id="IPR037523">
    <property type="entry name" value="VOC_core"/>
</dbReference>
<keyword evidence="2" id="KW-0223">Dioxygenase</keyword>
<evidence type="ECO:0000259" key="1">
    <source>
        <dbReference type="PROSITE" id="PS51819"/>
    </source>
</evidence>
<dbReference type="Pfam" id="PF00903">
    <property type="entry name" value="Glyoxalase"/>
    <property type="match status" value="1"/>
</dbReference>
<comment type="caution">
    <text evidence="2">The sequence shown here is derived from an EMBL/GenBank/DDBJ whole genome shotgun (WGS) entry which is preliminary data.</text>
</comment>
<name>A0A7W9KJG0_9PSEU</name>
<evidence type="ECO:0000313" key="3">
    <source>
        <dbReference type="Proteomes" id="UP000585638"/>
    </source>
</evidence>
<dbReference type="AlphaFoldDB" id="A0A7W9KJG0"/>
<keyword evidence="2" id="KW-0560">Oxidoreductase</keyword>
<dbReference type="RefSeq" id="WP_184864954.1">
    <property type="nucleotide sequence ID" value="NZ_BAAAWY010000018.1"/>
</dbReference>
<dbReference type="InterPro" id="IPR004360">
    <property type="entry name" value="Glyas_Fos-R_dOase_dom"/>
</dbReference>
<reference evidence="2 3" key="1">
    <citation type="submission" date="2020-08" db="EMBL/GenBank/DDBJ databases">
        <title>Sequencing the genomes of 1000 actinobacteria strains.</title>
        <authorList>
            <person name="Klenk H.-P."/>
        </authorList>
    </citation>
    <scope>NUCLEOTIDE SEQUENCE [LARGE SCALE GENOMIC DNA]</scope>
    <source>
        <strain evidence="2 3">DSM 43851</strain>
    </source>
</reference>
<dbReference type="PANTHER" id="PTHR43279:SF1">
    <property type="entry name" value="CATECHOL-2,3-DIOXYGENASE"/>
    <property type="match status" value="1"/>
</dbReference>
<dbReference type="SUPFAM" id="SSF54593">
    <property type="entry name" value="Glyoxalase/Bleomycin resistance protein/Dihydroxybiphenyl dioxygenase"/>
    <property type="match status" value="1"/>
</dbReference>
<organism evidence="2 3">
    <name type="scientific">Kutzneria kofuensis</name>
    <dbReference type="NCBI Taxonomy" id="103725"/>
    <lineage>
        <taxon>Bacteria</taxon>
        <taxon>Bacillati</taxon>
        <taxon>Actinomycetota</taxon>
        <taxon>Actinomycetes</taxon>
        <taxon>Pseudonocardiales</taxon>
        <taxon>Pseudonocardiaceae</taxon>
        <taxon>Kutzneria</taxon>
    </lineage>
</organism>
<keyword evidence="3" id="KW-1185">Reference proteome</keyword>
<proteinExistence type="predicted"/>
<dbReference type="Proteomes" id="UP000585638">
    <property type="component" value="Unassembled WGS sequence"/>
</dbReference>
<gene>
    <name evidence="2" type="ORF">BJ998_004771</name>
</gene>
<dbReference type="GO" id="GO:0051213">
    <property type="term" value="F:dioxygenase activity"/>
    <property type="evidence" value="ECO:0007669"/>
    <property type="project" value="UniProtKB-KW"/>
</dbReference>
<dbReference type="Gene3D" id="3.10.180.10">
    <property type="entry name" value="2,3-Dihydroxybiphenyl 1,2-Dioxygenase, domain 1"/>
    <property type="match status" value="1"/>
</dbReference>
<protein>
    <submittedName>
        <fullName evidence="2">Catechol-2,3-dioxygenase</fullName>
    </submittedName>
</protein>
<dbReference type="InterPro" id="IPR029068">
    <property type="entry name" value="Glyas_Bleomycin-R_OHBP_Dase"/>
</dbReference>
<dbReference type="PROSITE" id="PS51819">
    <property type="entry name" value="VOC"/>
    <property type="match status" value="1"/>
</dbReference>
<feature type="domain" description="VOC" evidence="1">
    <location>
        <begin position="5"/>
        <end position="126"/>
    </location>
</feature>
<evidence type="ECO:0000313" key="2">
    <source>
        <dbReference type="EMBL" id="MBB5893575.1"/>
    </source>
</evidence>